<accession>K9X0Q4</accession>
<dbReference type="KEGG" id="csg:Cylst_3496"/>
<dbReference type="InterPro" id="IPR041578">
    <property type="entry name" value="PIN_8"/>
</dbReference>
<name>K9X0Q4_9NOST</name>
<dbReference type="Proteomes" id="UP000010475">
    <property type="component" value="Chromosome"/>
</dbReference>
<dbReference type="Pfam" id="PF18476">
    <property type="entry name" value="PIN_8"/>
    <property type="match status" value="1"/>
</dbReference>
<protein>
    <recommendedName>
        <fullName evidence="1">PIN like domain-containing protein</fullName>
    </recommendedName>
</protein>
<proteinExistence type="predicted"/>
<sequence>MRDLFPGYYQPTEEEFAELWKECIFSFDTNVLLHIYRYSPKTRERLFDILQKLQERIWIPHQVAYEIHKNRLTVISYQSGAYKEIQTILDKNLSIGTLKEQLFKNYKRHPFIDVNQVIESIERVIKKVVDDLQTTKQAHPNFLKNDELWDKLIDIINGKIGQPNSKDRLKDIYKDSEQRFKDLTPPGYEDANDKKAPDKYGDVVLWRQLIDYAKSERKPIIFVTDDDKEDWWLKHDRKIISPRPELVQEMLTEADVKFYMYSSDRFLDYAQEFLNLSEQPDVIEEAREIRIQDAELQTHIFEEKKPRDLKLSVKRVALRVKLRQIDEDRSYLLKYKQEIEYLKLSGADTTKLEFDNEEALTLLDKEYHIYQNRLAKLEDVREV</sequence>
<dbReference type="HOGENOM" id="CLU_045114_1_0_3"/>
<feature type="domain" description="PIN like" evidence="1">
    <location>
        <begin position="24"/>
        <end position="246"/>
    </location>
</feature>
<keyword evidence="3" id="KW-1185">Reference proteome</keyword>
<dbReference type="EMBL" id="CP003642">
    <property type="protein sequence ID" value="AFZ25639.1"/>
    <property type="molecule type" value="Genomic_DNA"/>
</dbReference>
<organism evidence="2 3">
    <name type="scientific">Cylindrospermum stagnale PCC 7417</name>
    <dbReference type="NCBI Taxonomy" id="56107"/>
    <lineage>
        <taxon>Bacteria</taxon>
        <taxon>Bacillati</taxon>
        <taxon>Cyanobacteriota</taxon>
        <taxon>Cyanophyceae</taxon>
        <taxon>Nostocales</taxon>
        <taxon>Nostocaceae</taxon>
        <taxon>Cylindrospermum</taxon>
    </lineage>
</organism>
<reference evidence="2 3" key="1">
    <citation type="submission" date="2012-06" db="EMBL/GenBank/DDBJ databases">
        <title>Finished chromosome of genome of Cylindrospermum stagnale PCC 7417.</title>
        <authorList>
            <consortium name="US DOE Joint Genome Institute"/>
            <person name="Gugger M."/>
            <person name="Coursin T."/>
            <person name="Rippka R."/>
            <person name="Tandeau De Marsac N."/>
            <person name="Huntemann M."/>
            <person name="Wei C.-L."/>
            <person name="Han J."/>
            <person name="Detter J.C."/>
            <person name="Han C."/>
            <person name="Tapia R."/>
            <person name="Chen A."/>
            <person name="Kyrpides N."/>
            <person name="Mavromatis K."/>
            <person name="Markowitz V."/>
            <person name="Szeto E."/>
            <person name="Ivanova N."/>
            <person name="Pagani I."/>
            <person name="Pati A."/>
            <person name="Goodwin L."/>
            <person name="Nordberg H.P."/>
            <person name="Cantor M.N."/>
            <person name="Hua S.X."/>
            <person name="Woyke T."/>
            <person name="Kerfeld C.A."/>
        </authorList>
    </citation>
    <scope>NUCLEOTIDE SEQUENCE [LARGE SCALE GENOMIC DNA]</scope>
    <source>
        <strain evidence="2 3">PCC 7417</strain>
    </source>
</reference>
<dbReference type="eggNOG" id="COG1196">
    <property type="taxonomic scope" value="Bacteria"/>
</dbReference>
<dbReference type="STRING" id="56107.Cylst_3496"/>
<evidence type="ECO:0000313" key="2">
    <source>
        <dbReference type="EMBL" id="AFZ25639.1"/>
    </source>
</evidence>
<evidence type="ECO:0000313" key="3">
    <source>
        <dbReference type="Proteomes" id="UP000010475"/>
    </source>
</evidence>
<dbReference type="AlphaFoldDB" id="K9X0Q4"/>
<evidence type="ECO:0000259" key="1">
    <source>
        <dbReference type="Pfam" id="PF18476"/>
    </source>
</evidence>
<gene>
    <name evidence="2" type="ORF">Cylst_3496</name>
</gene>